<evidence type="ECO:0000259" key="8">
    <source>
        <dbReference type="PROSITE" id="PS50850"/>
    </source>
</evidence>
<dbReference type="RefSeq" id="WP_209812957.1">
    <property type="nucleotide sequence ID" value="NZ_JAGGKT010000035.1"/>
</dbReference>
<gene>
    <name evidence="9" type="ORF">J2Z37_005011</name>
</gene>
<keyword evidence="6 7" id="KW-0472">Membrane</keyword>
<feature type="transmembrane region" description="Helical" evidence="7">
    <location>
        <begin position="47"/>
        <end position="66"/>
    </location>
</feature>
<dbReference type="InterPro" id="IPR036259">
    <property type="entry name" value="MFS_trans_sf"/>
</dbReference>
<feature type="transmembrane region" description="Helical" evidence="7">
    <location>
        <begin position="213"/>
        <end position="237"/>
    </location>
</feature>
<dbReference type="PANTHER" id="PTHR43414:SF6">
    <property type="entry name" value="MULTIDRUG RESISTANCE PROTEIN MDTG"/>
    <property type="match status" value="1"/>
</dbReference>
<feature type="transmembrane region" description="Helical" evidence="7">
    <location>
        <begin position="339"/>
        <end position="363"/>
    </location>
</feature>
<keyword evidence="3" id="KW-1003">Cell membrane</keyword>
<name>A0ABS4GXL3_9BACL</name>
<feature type="domain" description="Major facilitator superfamily (MFS) profile" evidence="8">
    <location>
        <begin position="7"/>
        <end position="393"/>
    </location>
</feature>
<dbReference type="InterPro" id="IPR001958">
    <property type="entry name" value="Tet-R_TetA/multi-R_MdtG-like"/>
</dbReference>
<evidence type="ECO:0000256" key="3">
    <source>
        <dbReference type="ARBA" id="ARBA00022475"/>
    </source>
</evidence>
<dbReference type="PANTHER" id="PTHR43414">
    <property type="entry name" value="MULTIDRUG RESISTANCE PROTEIN MDTG"/>
    <property type="match status" value="1"/>
</dbReference>
<dbReference type="PRINTS" id="PR01035">
    <property type="entry name" value="TCRTETA"/>
</dbReference>
<evidence type="ECO:0000256" key="1">
    <source>
        <dbReference type="ARBA" id="ARBA00004651"/>
    </source>
</evidence>
<evidence type="ECO:0000256" key="2">
    <source>
        <dbReference type="ARBA" id="ARBA00022448"/>
    </source>
</evidence>
<dbReference type="CDD" id="cd17391">
    <property type="entry name" value="MFS_MdtG_MDR_like"/>
    <property type="match status" value="1"/>
</dbReference>
<evidence type="ECO:0000313" key="9">
    <source>
        <dbReference type="EMBL" id="MBP1934991.1"/>
    </source>
</evidence>
<keyword evidence="2" id="KW-0813">Transport</keyword>
<comment type="caution">
    <text evidence="9">The sequence shown here is derived from an EMBL/GenBank/DDBJ whole genome shotgun (WGS) entry which is preliminary data.</text>
</comment>
<feature type="transmembrane region" description="Helical" evidence="7">
    <location>
        <begin position="103"/>
        <end position="125"/>
    </location>
</feature>
<evidence type="ECO:0000256" key="7">
    <source>
        <dbReference type="SAM" id="Phobius"/>
    </source>
</evidence>
<keyword evidence="4 7" id="KW-0812">Transmembrane</keyword>
<feature type="transmembrane region" description="Helical" evidence="7">
    <location>
        <begin position="78"/>
        <end position="97"/>
    </location>
</feature>
<evidence type="ECO:0000256" key="6">
    <source>
        <dbReference type="ARBA" id="ARBA00023136"/>
    </source>
</evidence>
<feature type="transmembrane region" description="Helical" evidence="7">
    <location>
        <begin position="281"/>
        <end position="299"/>
    </location>
</feature>
<dbReference type="InterPro" id="IPR011701">
    <property type="entry name" value="MFS"/>
</dbReference>
<feature type="transmembrane region" description="Helical" evidence="7">
    <location>
        <begin position="249"/>
        <end position="269"/>
    </location>
</feature>
<dbReference type="Gene3D" id="1.20.1250.20">
    <property type="entry name" value="MFS general substrate transporter like domains"/>
    <property type="match status" value="2"/>
</dbReference>
<keyword evidence="5 7" id="KW-1133">Transmembrane helix</keyword>
<dbReference type="Pfam" id="PF07690">
    <property type="entry name" value="MFS_1"/>
    <property type="match status" value="1"/>
</dbReference>
<keyword evidence="10" id="KW-1185">Reference proteome</keyword>
<reference evidence="9 10" key="1">
    <citation type="submission" date="2021-03" db="EMBL/GenBank/DDBJ databases">
        <title>Genomic Encyclopedia of Type Strains, Phase IV (KMG-IV): sequencing the most valuable type-strain genomes for metagenomic binning, comparative biology and taxonomic classification.</title>
        <authorList>
            <person name="Goeker M."/>
        </authorList>
    </citation>
    <scope>NUCLEOTIDE SEQUENCE [LARGE SCALE GENOMIC DNA]</scope>
    <source>
        <strain evidence="9 10">DSM 24738</strain>
    </source>
</reference>
<dbReference type="EMBL" id="JAGGKT010000035">
    <property type="protein sequence ID" value="MBP1934991.1"/>
    <property type="molecule type" value="Genomic_DNA"/>
</dbReference>
<protein>
    <submittedName>
        <fullName evidence="9">MFS family permease</fullName>
    </submittedName>
</protein>
<accession>A0ABS4GXL3</accession>
<organism evidence="9 10">
    <name type="scientific">Ammoniphilus resinae</name>
    <dbReference type="NCBI Taxonomy" id="861532"/>
    <lineage>
        <taxon>Bacteria</taxon>
        <taxon>Bacillati</taxon>
        <taxon>Bacillota</taxon>
        <taxon>Bacilli</taxon>
        <taxon>Bacillales</taxon>
        <taxon>Paenibacillaceae</taxon>
        <taxon>Aneurinibacillus group</taxon>
        <taxon>Ammoniphilus</taxon>
    </lineage>
</organism>
<dbReference type="Proteomes" id="UP001519343">
    <property type="component" value="Unassembled WGS sequence"/>
</dbReference>
<dbReference type="InterPro" id="IPR020846">
    <property type="entry name" value="MFS_dom"/>
</dbReference>
<sequence>MPLWKRNLIVCWLGSFITASGMSQVTPFLPLYIEELGIHDTASIARWAGITFGATFFFSAIVSPIWGRVADKYGRKPMLLRASLGMVVIVGLMGLAQNVYQLAGLRLLMGLISGFIPAAITLVATQTPKEHAGWALGTLSTGMVSGMLLGPLIGGYLAGTIGIRNVFYVTSGLLLLSFLACLLFIKEDFTPSNKASLSFHEVWSEIPNTKVMISMFITTFILQLANMSINPIITIYIKQLSQHSNHIELISGIIISAAGLANILAAPWLGKLSDKIGARKVLFVCLIFAGLTFIPQAFVQDPWQLMGLRFLLGLATAGLLPCINTLVKQLSPPSITGRVFGYNQSAQNFGSLSGAVLGGQIAAMFGIQYVFYFTGALLLLNALWVYTTTKYQWTSKMESPQVSVK</sequence>
<feature type="transmembrane region" description="Helical" evidence="7">
    <location>
        <begin position="369"/>
        <end position="387"/>
    </location>
</feature>
<feature type="transmembrane region" description="Helical" evidence="7">
    <location>
        <begin position="305"/>
        <end position="327"/>
    </location>
</feature>
<comment type="subcellular location">
    <subcellularLocation>
        <location evidence="1">Cell membrane</location>
        <topology evidence="1">Multi-pass membrane protein</topology>
    </subcellularLocation>
</comment>
<evidence type="ECO:0000313" key="10">
    <source>
        <dbReference type="Proteomes" id="UP001519343"/>
    </source>
</evidence>
<dbReference type="PROSITE" id="PS50850">
    <property type="entry name" value="MFS"/>
    <property type="match status" value="1"/>
</dbReference>
<feature type="transmembrane region" description="Helical" evidence="7">
    <location>
        <begin position="166"/>
        <end position="185"/>
    </location>
</feature>
<evidence type="ECO:0000256" key="4">
    <source>
        <dbReference type="ARBA" id="ARBA00022692"/>
    </source>
</evidence>
<dbReference type="SUPFAM" id="SSF103473">
    <property type="entry name" value="MFS general substrate transporter"/>
    <property type="match status" value="1"/>
</dbReference>
<proteinExistence type="predicted"/>
<feature type="transmembrane region" description="Helical" evidence="7">
    <location>
        <begin position="132"/>
        <end position="154"/>
    </location>
</feature>
<evidence type="ECO:0000256" key="5">
    <source>
        <dbReference type="ARBA" id="ARBA00022989"/>
    </source>
</evidence>